<protein>
    <recommendedName>
        <fullName evidence="2">Gamma-glutamyltranspeptidase</fullName>
    </recommendedName>
</protein>
<organism evidence="1">
    <name type="scientific">marine sediment metagenome</name>
    <dbReference type="NCBI Taxonomy" id="412755"/>
    <lineage>
        <taxon>unclassified sequences</taxon>
        <taxon>metagenomes</taxon>
        <taxon>ecological metagenomes</taxon>
    </lineage>
</organism>
<comment type="caution">
    <text evidence="1">The sequence shown here is derived from an EMBL/GenBank/DDBJ whole genome shotgun (WGS) entry which is preliminary data.</text>
</comment>
<name>X1SLH2_9ZZZZ</name>
<evidence type="ECO:0008006" key="2">
    <source>
        <dbReference type="Google" id="ProtNLM"/>
    </source>
</evidence>
<dbReference type="AlphaFoldDB" id="X1SLH2"/>
<dbReference type="SUPFAM" id="SSF56235">
    <property type="entry name" value="N-terminal nucleophile aminohydrolases (Ntn hydrolases)"/>
    <property type="match status" value="1"/>
</dbReference>
<dbReference type="InterPro" id="IPR029055">
    <property type="entry name" value="Ntn_hydrolases_N"/>
</dbReference>
<proteinExistence type="predicted"/>
<gene>
    <name evidence="1" type="ORF">S12H4_40529</name>
</gene>
<dbReference type="Gene3D" id="3.60.20.40">
    <property type="match status" value="1"/>
</dbReference>
<reference evidence="1" key="1">
    <citation type="journal article" date="2014" name="Front. Microbiol.">
        <title>High frequency of phylogenetically diverse reductive dehalogenase-homologous genes in deep subseafloor sedimentary metagenomes.</title>
        <authorList>
            <person name="Kawai M."/>
            <person name="Futagami T."/>
            <person name="Toyoda A."/>
            <person name="Takaki Y."/>
            <person name="Nishi S."/>
            <person name="Hori S."/>
            <person name="Arai W."/>
            <person name="Tsubouchi T."/>
            <person name="Morono Y."/>
            <person name="Uchiyama I."/>
            <person name="Ito T."/>
            <person name="Fujiyama A."/>
            <person name="Inagaki F."/>
            <person name="Takami H."/>
        </authorList>
    </citation>
    <scope>NUCLEOTIDE SEQUENCE</scope>
    <source>
        <strain evidence="1">Expedition CK06-06</strain>
    </source>
</reference>
<dbReference type="EMBL" id="BARW01024603">
    <property type="protein sequence ID" value="GAI93808.1"/>
    <property type="molecule type" value="Genomic_DNA"/>
</dbReference>
<evidence type="ECO:0000313" key="1">
    <source>
        <dbReference type="EMBL" id="GAI93808.1"/>
    </source>
</evidence>
<sequence>MKETTPSGAETHVLGDIPFELTADLVIRLMKVRKVPPSLQRLVDGAVALERGHSESVVQGLQQAGHLVEVLDYGDPLFGGAQTILALDNGYCAASDPRRDGQAVVL</sequence>
<accession>X1SLH2</accession>
<dbReference type="InterPro" id="IPR043137">
    <property type="entry name" value="GGT_ssub_C"/>
</dbReference>